<dbReference type="Pfam" id="PF14897">
    <property type="entry name" value="EpsG"/>
    <property type="match status" value="1"/>
</dbReference>
<feature type="transmembrane region" description="Helical" evidence="1">
    <location>
        <begin position="20"/>
        <end position="48"/>
    </location>
</feature>
<keyword evidence="1" id="KW-0812">Transmembrane</keyword>
<feature type="transmembrane region" description="Helical" evidence="1">
    <location>
        <begin position="100"/>
        <end position="121"/>
    </location>
</feature>
<proteinExistence type="predicted"/>
<accession>A0A0P0YSI1</accession>
<feature type="transmembrane region" description="Helical" evidence="1">
    <location>
        <begin position="133"/>
        <end position="151"/>
    </location>
</feature>
<evidence type="ECO:0000256" key="1">
    <source>
        <dbReference type="SAM" id="Phobius"/>
    </source>
</evidence>
<feature type="transmembrane region" description="Helical" evidence="1">
    <location>
        <begin position="234"/>
        <end position="267"/>
    </location>
</feature>
<sequence>MNDKNSDHLIILQNRLYIIYNLSFLMLMFFGVLFSPHIAFWSCIFLLIGAFSKSKIIREGITIIAITMLLFAAVSREIGFSLSDDLTGTYMPILNKWKEYGTFESTGLGIELGIVIYLDFILNFIKITDARTLLFFCVLFTLTFYLIWINLFFSKSVDKKDQGIAIAVSLAFMQVGLLTQTLRQEMATPFLLMAIYTWDKKKFPSLMLIMLATFIHSSSLIIFIFYLLFPSVKFWGKIAIFIAIFSFSLCISLFPGLVINVFNALYLPFLAKKIQYYLTARASGVSEIIAAGKFYLLIIIIMLANKVFLKKEILKIDGINKKIYEFCLWGSICNMSFVTLPNASRFFLIIPGFFIYFIFLPISQKYPQFFRFLILVFVFVSLFEPQRLVGGGIPGFELWNSYNWFEWTPFYYVSELFTRY</sequence>
<reference evidence="2" key="2">
    <citation type="journal article" date="2015" name="Sci. Rep.">
        <title>Genetic analysis of capsular polysaccharide synthesis gene clusters in 79 capsular types of Klebsiella spp.</title>
        <authorList>
            <person name="Pan Y.J."/>
            <person name="Lin T.L."/>
            <person name="Chen C.T."/>
            <person name="Chen Y.Y."/>
            <person name="Hsieh P.F."/>
            <person name="Hsu C.R."/>
            <person name="Wu M.C."/>
            <person name="Wang J.T."/>
        </authorList>
    </citation>
    <scope>NUCLEOTIDE SEQUENCE</scope>
    <source>
        <strain evidence="2">SW4</strain>
    </source>
</reference>
<feature type="transmembrane region" description="Helical" evidence="1">
    <location>
        <begin position="344"/>
        <end position="362"/>
    </location>
</feature>
<feature type="transmembrane region" description="Helical" evidence="1">
    <location>
        <begin position="203"/>
        <end position="228"/>
    </location>
</feature>
<reference evidence="2" key="1">
    <citation type="submission" date="2014-04" db="EMBL/GenBank/DDBJ databases">
        <authorList>
            <person name="Harrison E."/>
        </authorList>
    </citation>
    <scope>NUCLEOTIDE SEQUENCE</scope>
    <source>
        <strain evidence="2">SW4</strain>
    </source>
</reference>
<feature type="transmembrane region" description="Helical" evidence="1">
    <location>
        <begin position="369"/>
        <end position="389"/>
    </location>
</feature>
<feature type="transmembrane region" description="Helical" evidence="1">
    <location>
        <begin position="60"/>
        <end position="80"/>
    </location>
</feature>
<gene>
    <name evidence="2" type="primary">wzy</name>
</gene>
<feature type="transmembrane region" description="Helical" evidence="1">
    <location>
        <begin position="163"/>
        <end position="182"/>
    </location>
</feature>
<dbReference type="AlphaFoldDB" id="A0A0P0YSI1"/>
<protein>
    <submittedName>
        <fullName evidence="2">O-antigen and lipid-linked capsular repeat unit polymerase</fullName>
    </submittedName>
</protein>
<keyword evidence="1" id="KW-0472">Membrane</keyword>
<evidence type="ECO:0000313" key="2">
    <source>
        <dbReference type="EMBL" id="BAT24203.1"/>
    </source>
</evidence>
<keyword evidence="1" id="KW-1133">Transmembrane helix</keyword>
<name>A0A0P0YSI1_9ENTR</name>
<organism evidence="2">
    <name type="scientific">Klebsiella sp. SW4</name>
    <dbReference type="NCBI Taxonomy" id="1037240"/>
    <lineage>
        <taxon>Bacteria</taxon>
        <taxon>Pseudomonadati</taxon>
        <taxon>Pseudomonadota</taxon>
        <taxon>Gammaproteobacteria</taxon>
        <taxon>Enterobacterales</taxon>
        <taxon>Enterobacteriaceae</taxon>
        <taxon>Klebsiella/Raoultella group</taxon>
        <taxon>Klebsiella</taxon>
    </lineage>
</organism>
<dbReference type="EMBL" id="AB924601">
    <property type="protein sequence ID" value="BAT24203.1"/>
    <property type="molecule type" value="Genomic_DNA"/>
</dbReference>
<dbReference type="InterPro" id="IPR049458">
    <property type="entry name" value="EpsG-like"/>
</dbReference>
<feature type="transmembrane region" description="Helical" evidence="1">
    <location>
        <begin position="288"/>
        <end position="308"/>
    </location>
</feature>